<keyword evidence="4" id="KW-0732">Signal</keyword>
<dbReference type="RefSeq" id="WP_354492978.1">
    <property type="nucleotide sequence ID" value="NZ_JBEPMC010000007.1"/>
</dbReference>
<dbReference type="SMART" id="SM00028">
    <property type="entry name" value="TPR"/>
    <property type="match status" value="2"/>
</dbReference>
<feature type="repeat" description="TPR" evidence="3">
    <location>
        <begin position="137"/>
        <end position="170"/>
    </location>
</feature>
<organism evidence="5 6">
    <name type="scientific">Mesorhizobium robiniae</name>
    <dbReference type="NCBI Taxonomy" id="559315"/>
    <lineage>
        <taxon>Bacteria</taxon>
        <taxon>Pseudomonadati</taxon>
        <taxon>Pseudomonadota</taxon>
        <taxon>Alphaproteobacteria</taxon>
        <taxon>Hyphomicrobiales</taxon>
        <taxon>Phyllobacteriaceae</taxon>
        <taxon>Mesorhizobium</taxon>
    </lineage>
</organism>
<name>A0ABV2GSS5_9HYPH</name>
<dbReference type="Proteomes" id="UP001549204">
    <property type="component" value="Unassembled WGS sequence"/>
</dbReference>
<proteinExistence type="predicted"/>
<dbReference type="SUPFAM" id="SSF48452">
    <property type="entry name" value="TPR-like"/>
    <property type="match status" value="1"/>
</dbReference>
<feature type="repeat" description="TPR" evidence="3">
    <location>
        <begin position="70"/>
        <end position="103"/>
    </location>
</feature>
<dbReference type="Pfam" id="PF13432">
    <property type="entry name" value="TPR_16"/>
    <property type="match status" value="2"/>
</dbReference>
<feature type="chain" id="PRO_5045650335" evidence="4">
    <location>
        <begin position="23"/>
        <end position="265"/>
    </location>
</feature>
<reference evidence="5 6" key="1">
    <citation type="submission" date="2024-06" db="EMBL/GenBank/DDBJ databases">
        <title>Genomic Encyclopedia of Type Strains, Phase IV (KMG-IV): sequencing the most valuable type-strain genomes for metagenomic binning, comparative biology and taxonomic classification.</title>
        <authorList>
            <person name="Goeker M."/>
        </authorList>
    </citation>
    <scope>NUCLEOTIDE SEQUENCE [LARGE SCALE GENOMIC DNA]</scope>
    <source>
        <strain evidence="5 6">DSM 100022</strain>
    </source>
</reference>
<dbReference type="PROSITE" id="PS50005">
    <property type="entry name" value="TPR"/>
    <property type="match status" value="2"/>
</dbReference>
<dbReference type="PROSITE" id="PS51257">
    <property type="entry name" value="PROKAR_LIPOPROTEIN"/>
    <property type="match status" value="1"/>
</dbReference>
<evidence type="ECO:0000313" key="5">
    <source>
        <dbReference type="EMBL" id="MET3581330.1"/>
    </source>
</evidence>
<keyword evidence="1" id="KW-0677">Repeat</keyword>
<evidence type="ECO:0000256" key="3">
    <source>
        <dbReference type="PROSITE-ProRule" id="PRU00339"/>
    </source>
</evidence>
<evidence type="ECO:0000256" key="4">
    <source>
        <dbReference type="SAM" id="SignalP"/>
    </source>
</evidence>
<dbReference type="PANTHER" id="PTHR15704:SF7">
    <property type="entry name" value="SUPERKILLER COMPLEX PROTEIN 3"/>
    <property type="match status" value="1"/>
</dbReference>
<evidence type="ECO:0000256" key="1">
    <source>
        <dbReference type="ARBA" id="ARBA00022737"/>
    </source>
</evidence>
<evidence type="ECO:0000256" key="2">
    <source>
        <dbReference type="ARBA" id="ARBA00022803"/>
    </source>
</evidence>
<dbReference type="EMBL" id="JBEPMC010000007">
    <property type="protein sequence ID" value="MET3581330.1"/>
    <property type="molecule type" value="Genomic_DNA"/>
</dbReference>
<gene>
    <name evidence="5" type="ORF">ABID19_004376</name>
</gene>
<dbReference type="InterPro" id="IPR011990">
    <property type="entry name" value="TPR-like_helical_dom_sf"/>
</dbReference>
<dbReference type="PANTHER" id="PTHR15704">
    <property type="entry name" value="SUPERKILLER 3 PROTEIN-RELATED"/>
    <property type="match status" value="1"/>
</dbReference>
<accession>A0ABV2GSS5</accession>
<sequence>MRLALFAVLCALALAGCQTTGATSKTTAADTETSQADRLVRLAGDIESRGEHDTAMALYARAAALPEASAAANVKAGDAYLRAGYLDEAMTQYKAALVKSPDNSQAMFGLGSALTDSGDTNAGLRALGEAAPIINTSRAYNRLGVAQTMAGQTQEAQSTFATALRLQPDDLDLQINMALAAALEGNASVALPIAQRVAASGKAELRHKNNIVIVYGLLGQDVQVKSAPPTGLSSKEIATLLARCREIRTKGSVKAKAAALGSMTA</sequence>
<comment type="caution">
    <text evidence="5">The sequence shown here is derived from an EMBL/GenBank/DDBJ whole genome shotgun (WGS) entry which is preliminary data.</text>
</comment>
<evidence type="ECO:0000313" key="6">
    <source>
        <dbReference type="Proteomes" id="UP001549204"/>
    </source>
</evidence>
<dbReference type="Gene3D" id="1.25.40.10">
    <property type="entry name" value="Tetratricopeptide repeat domain"/>
    <property type="match status" value="2"/>
</dbReference>
<keyword evidence="2 3" id="KW-0802">TPR repeat</keyword>
<dbReference type="InterPro" id="IPR019734">
    <property type="entry name" value="TPR_rpt"/>
</dbReference>
<feature type="signal peptide" evidence="4">
    <location>
        <begin position="1"/>
        <end position="22"/>
    </location>
</feature>
<dbReference type="InterPro" id="IPR039226">
    <property type="entry name" value="Ski3/TTC37"/>
</dbReference>
<keyword evidence="6" id="KW-1185">Reference proteome</keyword>
<protein>
    <submittedName>
        <fullName evidence="5">Tetratricopeptide (TPR) repeat protein</fullName>
    </submittedName>
</protein>